<dbReference type="PROSITE" id="PS50005">
    <property type="entry name" value="TPR"/>
    <property type="match status" value="3"/>
</dbReference>
<dbReference type="AlphaFoldDB" id="A0A815RL37"/>
<dbReference type="PANTHER" id="PTHR45641">
    <property type="entry name" value="TETRATRICOPEPTIDE REPEAT PROTEIN (AFU_ORTHOLOGUE AFUA_6G03870)"/>
    <property type="match status" value="1"/>
</dbReference>
<evidence type="ECO:0000256" key="3">
    <source>
        <dbReference type="PROSITE-ProRule" id="PRU00339"/>
    </source>
</evidence>
<evidence type="ECO:0000313" key="7">
    <source>
        <dbReference type="Proteomes" id="UP000663828"/>
    </source>
</evidence>
<dbReference type="Gene3D" id="3.90.176.10">
    <property type="entry name" value="Toxin ADP-ribosyltransferase, Chain A, domain 1"/>
    <property type="match status" value="1"/>
</dbReference>
<sequence length="706" mass="82106">MGGKKSKPVLDSPDGATRIVQTSSDIRLARHIDQNYLLIWLNPYFNENNENCRNFVTHLRNIFSTIHTFTDVDHCIDYLTDVKKEKVFMIISSTIDQNLIHLIHDIYQLDSIYILRESLSWHEQWVTGWPKMKGIFIQLLSISRALKEVTKQCDQDLISLSFCSSNDNTSDLNHNELDQSFMYTQLFKEILLEIDYDEQAIEDFVSYYRKKYSNNDTNFDFINKFEREYYLHSPIWWYTHTWFLYSMVNRALRNMEVDIIIKLGFFISALHQHIEQLYTEQFASTQKQYFIVYRGQGLSTKDFEKLMKTKGGLISFNNFLSTSIDRDVSLAFADSNRNNPNTIGVLFKMTIDPRISSSPFARLDNTSCFMNEQEILFSMHTVFRIDSLEPFVDNQHIWQVALTLTNNIDQQLNSVADGIRHRLSRLSEPVRLIGILSLLANFEEAEDLLNTVDSQMFDGDDKAGLSLMAGYLKLAQEDYGGAMSLLTEALDIFQKNPTQNYLSIAFTYSSIGSVYFHMGEYLRAISFYEKAMENFPECSSSNDNYLALIYKSVGLVHSKMGEYSKAIFFHKKAIAIYQKESLPGDDIHLVLSYKDLGFVYENMKDYSTSVYFYEKGLQLYQRIVLPNHLHLSIYYKDIASVYFKMHNYHKALQYCQQALQICQKCLPSNHLRLGEMYSLIGRAYNKMGEYSKGVAFSKKALKILTQ</sequence>
<dbReference type="Pfam" id="PF13424">
    <property type="entry name" value="TPR_12"/>
    <property type="match status" value="2"/>
</dbReference>
<dbReference type="PANTHER" id="PTHR45641:SF19">
    <property type="entry name" value="NEPHROCYSTIN-3"/>
    <property type="match status" value="1"/>
</dbReference>
<organism evidence="5 7">
    <name type="scientific">Adineta ricciae</name>
    <name type="common">Rotifer</name>
    <dbReference type="NCBI Taxonomy" id="249248"/>
    <lineage>
        <taxon>Eukaryota</taxon>
        <taxon>Metazoa</taxon>
        <taxon>Spiralia</taxon>
        <taxon>Gnathifera</taxon>
        <taxon>Rotifera</taxon>
        <taxon>Eurotatoria</taxon>
        <taxon>Bdelloidea</taxon>
        <taxon>Adinetida</taxon>
        <taxon>Adinetidae</taxon>
        <taxon>Adineta</taxon>
    </lineage>
</organism>
<dbReference type="Proteomes" id="UP000663828">
    <property type="component" value="Unassembled WGS sequence"/>
</dbReference>
<evidence type="ECO:0000259" key="4">
    <source>
        <dbReference type="Pfam" id="PF03496"/>
    </source>
</evidence>
<dbReference type="PROSITE" id="PS51996">
    <property type="entry name" value="TR_MART"/>
    <property type="match status" value="1"/>
</dbReference>
<dbReference type="SUPFAM" id="SSF48452">
    <property type="entry name" value="TPR-like"/>
    <property type="match status" value="1"/>
</dbReference>
<feature type="domain" description="ADP ribosyltransferase" evidence="4">
    <location>
        <begin position="244"/>
        <end position="394"/>
    </location>
</feature>
<feature type="repeat" description="TPR" evidence="3">
    <location>
        <begin position="547"/>
        <end position="580"/>
    </location>
</feature>
<dbReference type="SUPFAM" id="SSF56399">
    <property type="entry name" value="ADP-ribosylation"/>
    <property type="match status" value="1"/>
</dbReference>
<dbReference type="Gene3D" id="1.25.40.10">
    <property type="entry name" value="Tetratricopeptide repeat domain"/>
    <property type="match status" value="2"/>
</dbReference>
<dbReference type="Pfam" id="PF03496">
    <property type="entry name" value="ADPrib_exo_Tox"/>
    <property type="match status" value="1"/>
</dbReference>
<dbReference type="EMBL" id="CAJNOR010004115">
    <property type="protein sequence ID" value="CAF1476517.1"/>
    <property type="molecule type" value="Genomic_DNA"/>
</dbReference>
<dbReference type="InterPro" id="IPR011990">
    <property type="entry name" value="TPR-like_helical_dom_sf"/>
</dbReference>
<proteinExistence type="predicted"/>
<evidence type="ECO:0000256" key="1">
    <source>
        <dbReference type="ARBA" id="ARBA00022737"/>
    </source>
</evidence>
<dbReference type="InterPro" id="IPR003540">
    <property type="entry name" value="ADP-ribosyltransferase"/>
</dbReference>
<name>A0A815RL37_ADIRI</name>
<keyword evidence="2 3" id="KW-0802">TPR repeat</keyword>
<dbReference type="Proteomes" id="UP000663852">
    <property type="component" value="Unassembled WGS sequence"/>
</dbReference>
<dbReference type="SMART" id="SM00028">
    <property type="entry name" value="TPR"/>
    <property type="match status" value="6"/>
</dbReference>
<keyword evidence="1" id="KW-0677">Repeat</keyword>
<dbReference type="Pfam" id="PF13374">
    <property type="entry name" value="TPR_10"/>
    <property type="match status" value="1"/>
</dbReference>
<evidence type="ECO:0000256" key="2">
    <source>
        <dbReference type="ARBA" id="ARBA00022803"/>
    </source>
</evidence>
<dbReference type="EMBL" id="CAJNOJ010000680">
    <property type="protein sequence ID" value="CAF1508963.1"/>
    <property type="molecule type" value="Genomic_DNA"/>
</dbReference>
<feature type="repeat" description="TPR" evidence="3">
    <location>
        <begin position="505"/>
        <end position="538"/>
    </location>
</feature>
<reference evidence="5" key="1">
    <citation type="submission" date="2021-02" db="EMBL/GenBank/DDBJ databases">
        <authorList>
            <person name="Nowell W R."/>
        </authorList>
    </citation>
    <scope>NUCLEOTIDE SEQUENCE</scope>
</reference>
<gene>
    <name evidence="6" type="ORF">EDS130_LOCUS43115</name>
    <name evidence="5" type="ORF">XAT740_LOCUS38288</name>
</gene>
<dbReference type="InterPro" id="IPR019734">
    <property type="entry name" value="TPR_rpt"/>
</dbReference>
<accession>A0A815RL37</accession>
<evidence type="ECO:0000313" key="5">
    <source>
        <dbReference type="EMBL" id="CAF1476517.1"/>
    </source>
</evidence>
<dbReference type="PROSITE" id="PS50293">
    <property type="entry name" value="TPR_REGION"/>
    <property type="match status" value="2"/>
</dbReference>
<dbReference type="GO" id="GO:0005576">
    <property type="term" value="C:extracellular region"/>
    <property type="evidence" value="ECO:0007669"/>
    <property type="project" value="InterPro"/>
</dbReference>
<protein>
    <recommendedName>
        <fullName evidence="4">ADP ribosyltransferase domain-containing protein</fullName>
    </recommendedName>
</protein>
<dbReference type="OrthoDB" id="5986190at2759"/>
<evidence type="ECO:0000313" key="6">
    <source>
        <dbReference type="EMBL" id="CAF1508963.1"/>
    </source>
</evidence>
<feature type="repeat" description="TPR" evidence="3">
    <location>
        <begin position="632"/>
        <end position="665"/>
    </location>
</feature>
<comment type="caution">
    <text evidence="5">The sequence shown here is derived from an EMBL/GenBank/DDBJ whole genome shotgun (WGS) entry which is preliminary data.</text>
</comment>
<keyword evidence="7" id="KW-1185">Reference proteome</keyword>